<dbReference type="SUPFAM" id="SSF50475">
    <property type="entry name" value="FMN-binding split barrel"/>
    <property type="match status" value="1"/>
</dbReference>
<evidence type="ECO:0000256" key="4">
    <source>
        <dbReference type="ARBA" id="ARBA00022643"/>
    </source>
</evidence>
<dbReference type="InterPro" id="IPR019576">
    <property type="entry name" value="Pyridoxamine_oxidase_dimer_C"/>
</dbReference>
<organism evidence="8 9">
    <name type="scientific">Streptantibioticus parmotrematis</name>
    <dbReference type="NCBI Taxonomy" id="2873249"/>
    <lineage>
        <taxon>Bacteria</taxon>
        <taxon>Bacillati</taxon>
        <taxon>Actinomycetota</taxon>
        <taxon>Actinomycetes</taxon>
        <taxon>Kitasatosporales</taxon>
        <taxon>Streptomycetaceae</taxon>
        <taxon>Streptantibioticus</taxon>
    </lineage>
</organism>
<evidence type="ECO:0000256" key="1">
    <source>
        <dbReference type="ARBA" id="ARBA00001917"/>
    </source>
</evidence>
<gene>
    <name evidence="8" type="ORF">K7472_13925</name>
</gene>
<keyword evidence="5 8" id="KW-0560">Oxidoreductase</keyword>
<dbReference type="NCBIfam" id="NF004231">
    <property type="entry name" value="PRK05679.1"/>
    <property type="match status" value="1"/>
</dbReference>
<sequence length="215" mass="23441">MARLRRAPALAGPLPRFDPAAAGERPGPVFADWLGRALDDEVPEPQVMTLSTADAAGRPSARVLVLRGFDPAECSFDFATDAASRKGGELAVNPYAALTWYWPSHGRQIRAAGPVTALDRQHARDDFLGRGEASRVAGFTGTMSAPLAGAKAYDEGRARAREVLAATPDAVPEGHTVHRLRPDEVEFFQGSGDRFHRRLRYVRDGDGWRRGELWP</sequence>
<proteinExistence type="inferred from homology"/>
<accession>A0ABS7QT78</accession>
<dbReference type="EMBL" id="JAINVZ010000008">
    <property type="protein sequence ID" value="MBY8885946.1"/>
    <property type="molecule type" value="Genomic_DNA"/>
</dbReference>
<dbReference type="EC" id="1.4.3.5" evidence="8"/>
<dbReference type="PANTHER" id="PTHR10851">
    <property type="entry name" value="PYRIDOXINE-5-PHOSPHATE OXIDASE"/>
    <property type="match status" value="1"/>
</dbReference>
<comment type="similarity">
    <text evidence="2">Belongs to the pyridoxamine 5'-phosphate oxidase family.</text>
</comment>
<comment type="cofactor">
    <cofactor evidence="1">
        <name>FMN</name>
        <dbReference type="ChEBI" id="CHEBI:58210"/>
    </cofactor>
</comment>
<keyword evidence="4" id="KW-0288">FMN</keyword>
<dbReference type="Pfam" id="PF01243">
    <property type="entry name" value="PNPOx_N"/>
    <property type="match status" value="1"/>
</dbReference>
<name>A0ABS7QT78_9ACTN</name>
<feature type="domain" description="Pyridoxine 5'-phosphate oxidase dimerisation C-terminal" evidence="7">
    <location>
        <begin position="177"/>
        <end position="215"/>
    </location>
</feature>
<protein>
    <submittedName>
        <fullName evidence="8">Pyridoxal 5'-phosphate synthase</fullName>
        <ecNumber evidence="8">1.4.3.5</ecNumber>
    </submittedName>
</protein>
<keyword evidence="9" id="KW-1185">Reference proteome</keyword>
<evidence type="ECO:0000259" key="7">
    <source>
        <dbReference type="Pfam" id="PF10590"/>
    </source>
</evidence>
<dbReference type="InterPro" id="IPR012349">
    <property type="entry name" value="Split_barrel_FMN-bd"/>
</dbReference>
<evidence type="ECO:0000256" key="3">
    <source>
        <dbReference type="ARBA" id="ARBA00022630"/>
    </source>
</evidence>
<dbReference type="Pfam" id="PF10590">
    <property type="entry name" value="PNP_phzG_C"/>
    <property type="match status" value="1"/>
</dbReference>
<keyword evidence="3" id="KW-0285">Flavoprotein</keyword>
<comment type="caution">
    <text evidence="8">The sequence shown here is derived from an EMBL/GenBank/DDBJ whole genome shotgun (WGS) entry which is preliminary data.</text>
</comment>
<evidence type="ECO:0000256" key="2">
    <source>
        <dbReference type="ARBA" id="ARBA00007301"/>
    </source>
</evidence>
<dbReference type="Proteomes" id="UP001198565">
    <property type="component" value="Unassembled WGS sequence"/>
</dbReference>
<dbReference type="Gene3D" id="2.30.110.10">
    <property type="entry name" value="Electron Transport, Fmn-binding Protein, Chain A"/>
    <property type="match status" value="1"/>
</dbReference>
<evidence type="ECO:0000313" key="8">
    <source>
        <dbReference type="EMBL" id="MBY8885946.1"/>
    </source>
</evidence>
<evidence type="ECO:0000313" key="9">
    <source>
        <dbReference type="Proteomes" id="UP001198565"/>
    </source>
</evidence>
<dbReference type="InterPro" id="IPR011576">
    <property type="entry name" value="Pyridox_Oxase_N"/>
</dbReference>
<dbReference type="PANTHER" id="PTHR10851:SF0">
    <property type="entry name" value="PYRIDOXINE-5'-PHOSPHATE OXIDASE"/>
    <property type="match status" value="1"/>
</dbReference>
<reference evidence="8 9" key="1">
    <citation type="submission" date="2021-08" db="EMBL/GenBank/DDBJ databases">
        <title>Streptomyces sp. PTM05 isolated from lichen.</title>
        <authorList>
            <person name="Somphong A."/>
            <person name="Phongsopitanun W."/>
            <person name="Tanasupawat S."/>
        </authorList>
    </citation>
    <scope>NUCLEOTIDE SEQUENCE [LARGE SCALE GENOMIC DNA]</scope>
    <source>
        <strain evidence="8 9">Ptm05</strain>
    </source>
</reference>
<evidence type="ECO:0000256" key="5">
    <source>
        <dbReference type="ARBA" id="ARBA00023002"/>
    </source>
</evidence>
<dbReference type="PIRSF" id="PIRSF000190">
    <property type="entry name" value="Pyd_amn-ph_oxd"/>
    <property type="match status" value="1"/>
</dbReference>
<evidence type="ECO:0000259" key="6">
    <source>
        <dbReference type="Pfam" id="PF01243"/>
    </source>
</evidence>
<dbReference type="GO" id="GO:0004733">
    <property type="term" value="F:pyridoxamine phosphate oxidase activity"/>
    <property type="evidence" value="ECO:0007669"/>
    <property type="project" value="UniProtKB-EC"/>
</dbReference>
<dbReference type="InterPro" id="IPR000659">
    <property type="entry name" value="Pyridox_Oxase"/>
</dbReference>
<feature type="domain" description="Pyridoxamine 5'-phosphate oxidase N-terminal" evidence="6">
    <location>
        <begin position="37"/>
        <end position="131"/>
    </location>
</feature>